<evidence type="ECO:0000313" key="6">
    <source>
        <dbReference type="Proteomes" id="UP000281028"/>
    </source>
</evidence>
<dbReference type="AlphaFoldDB" id="A0A9Q5DDW4"/>
<dbReference type="PANTHER" id="PTHR30404:SF0">
    <property type="entry name" value="N-ACETYLMURAMOYL-L-ALANINE AMIDASE AMIC"/>
    <property type="match status" value="1"/>
</dbReference>
<sequence length="581" mass="64385">MNRSVIVLVSILFIVVIPRWVSGQAFIRLSQPSREQSNVSNPRQFIAGRTCAGCSVTINNDSVRVYSTGTFAVRKDLSEGRNAFSITATDANGETYTKNIVWYYAPSPAPRATTAFRIDFIEIRPKGNLELSTGDTLYIRMKGFPGAQASWFENIPLRELPASQNSGVAGYYGGSYVIQPKDSLLNSRLRVQLRNSNGETTSLYSPYRYKVMHNETPLTGRTIDNMTYLTSSPEGDRLGPEKIGFLDKDVLLHITGRQGDYYKVRLSSRMSAFIPEPLVDTDIPQEAPPVSIVSDAKVWGDEQADYVSVALSDKLPYTTTQQVSPGKLIVDIHGAYAEQGVNALLQGTREITAVAWGQPSHDVFRMVISLKHAPWGYQIYYEGNRITVKVKRVPEKLSLSKLVIGLDAGHGGGNPGAAGLTGVYEKELTLRLSLLLKTALENEGATVIMTRTTEKFVANEDRLSLFRRSNPDILLSVHLNSSANPVDAFGTATYYKWPFCEPLNAAIHKRLVETGLRDFGNNSGFNFILNNPIEFPDALIETLFLSNPGDEEKILNPAFQQEIANKIVLGLKDYLKWITNI</sequence>
<comment type="catalytic activity">
    <reaction evidence="1">
        <text>Hydrolyzes the link between N-acetylmuramoyl residues and L-amino acid residues in certain cell-wall glycopeptides.</text>
        <dbReference type="EC" id="3.5.1.28"/>
    </reaction>
</comment>
<dbReference type="Gene3D" id="2.60.40.3500">
    <property type="match status" value="1"/>
</dbReference>
<dbReference type="Gene3D" id="2.60.40.10">
    <property type="entry name" value="Immunoglobulins"/>
    <property type="match status" value="1"/>
</dbReference>
<dbReference type="GO" id="GO:0030288">
    <property type="term" value="C:outer membrane-bounded periplasmic space"/>
    <property type="evidence" value="ECO:0007669"/>
    <property type="project" value="TreeGrafter"/>
</dbReference>
<dbReference type="EMBL" id="RIAR02000001">
    <property type="protein sequence ID" value="NSL89727.1"/>
    <property type="molecule type" value="Genomic_DNA"/>
</dbReference>
<dbReference type="InterPro" id="IPR002508">
    <property type="entry name" value="MurNAc-LAA_cat"/>
</dbReference>
<proteinExistence type="predicted"/>
<accession>A0A9Q5DDW4</accession>
<evidence type="ECO:0000313" key="5">
    <source>
        <dbReference type="EMBL" id="NSL89727.1"/>
    </source>
</evidence>
<evidence type="ECO:0000256" key="2">
    <source>
        <dbReference type="ARBA" id="ARBA00011901"/>
    </source>
</evidence>
<keyword evidence="6" id="KW-1185">Reference proteome</keyword>
<dbReference type="Gene3D" id="3.40.630.40">
    <property type="entry name" value="Zn-dependent exopeptidases"/>
    <property type="match status" value="1"/>
</dbReference>
<evidence type="ECO:0000259" key="4">
    <source>
        <dbReference type="SMART" id="SM00646"/>
    </source>
</evidence>
<dbReference type="InterPro" id="IPR013783">
    <property type="entry name" value="Ig-like_fold"/>
</dbReference>
<dbReference type="SMART" id="SM00646">
    <property type="entry name" value="Ami_3"/>
    <property type="match status" value="1"/>
</dbReference>
<comment type="caution">
    <text evidence="5">The sequence shown here is derived from an EMBL/GenBank/DDBJ whole genome shotgun (WGS) entry which is preliminary data.</text>
</comment>
<name>A0A9Q5DDW4_9BACT</name>
<dbReference type="Pfam" id="PF01520">
    <property type="entry name" value="Amidase_3"/>
    <property type="match status" value="1"/>
</dbReference>
<organism evidence="5 6">
    <name type="scientific">Chitinophaga solisilvae</name>
    <dbReference type="NCBI Taxonomy" id="1233460"/>
    <lineage>
        <taxon>Bacteria</taxon>
        <taxon>Pseudomonadati</taxon>
        <taxon>Bacteroidota</taxon>
        <taxon>Chitinophagia</taxon>
        <taxon>Chitinophagales</taxon>
        <taxon>Chitinophagaceae</taxon>
        <taxon>Chitinophaga</taxon>
    </lineage>
</organism>
<dbReference type="CDD" id="cd02696">
    <property type="entry name" value="MurNAc-LAA"/>
    <property type="match status" value="1"/>
</dbReference>
<reference evidence="5" key="1">
    <citation type="submission" date="2020-05" db="EMBL/GenBank/DDBJ databases">
        <title>Chitinophaga laudate sp. nov., isolated from a tropical peat swamp.</title>
        <authorList>
            <person name="Goh C.B.S."/>
            <person name="Lee M.S."/>
            <person name="Parimannan S."/>
            <person name="Pasbakhsh P."/>
            <person name="Yule C.M."/>
            <person name="Rajandas H."/>
            <person name="Loke S."/>
            <person name="Croft L."/>
            <person name="Tan J.B.L."/>
        </authorList>
    </citation>
    <scope>NUCLEOTIDE SEQUENCE</scope>
    <source>
        <strain evidence="5">Mgbs1</strain>
    </source>
</reference>
<dbReference type="PANTHER" id="PTHR30404">
    <property type="entry name" value="N-ACETYLMURAMOYL-L-ALANINE AMIDASE"/>
    <property type="match status" value="1"/>
</dbReference>
<evidence type="ECO:0000256" key="3">
    <source>
        <dbReference type="ARBA" id="ARBA00022801"/>
    </source>
</evidence>
<dbReference type="GO" id="GO:0008745">
    <property type="term" value="F:N-acetylmuramoyl-L-alanine amidase activity"/>
    <property type="evidence" value="ECO:0007669"/>
    <property type="project" value="UniProtKB-EC"/>
</dbReference>
<dbReference type="SUPFAM" id="SSF53187">
    <property type="entry name" value="Zn-dependent exopeptidases"/>
    <property type="match status" value="1"/>
</dbReference>
<gene>
    <name evidence="5" type="ORF">ECE50_022990</name>
</gene>
<dbReference type="GO" id="GO:0009253">
    <property type="term" value="P:peptidoglycan catabolic process"/>
    <property type="evidence" value="ECO:0007669"/>
    <property type="project" value="InterPro"/>
</dbReference>
<keyword evidence="3" id="KW-0378">Hydrolase</keyword>
<feature type="domain" description="MurNAc-LAA" evidence="4">
    <location>
        <begin position="463"/>
        <end position="572"/>
    </location>
</feature>
<dbReference type="InterPro" id="IPR021731">
    <property type="entry name" value="AMIN_dom"/>
</dbReference>
<evidence type="ECO:0000256" key="1">
    <source>
        <dbReference type="ARBA" id="ARBA00001561"/>
    </source>
</evidence>
<dbReference type="EC" id="3.5.1.28" evidence="2"/>
<dbReference type="Proteomes" id="UP000281028">
    <property type="component" value="Unassembled WGS sequence"/>
</dbReference>
<dbReference type="InterPro" id="IPR050695">
    <property type="entry name" value="N-acetylmuramoyl_amidase_3"/>
</dbReference>
<protein>
    <recommendedName>
        <fullName evidence="2">N-acetylmuramoyl-L-alanine amidase</fullName>
        <ecNumber evidence="2">3.5.1.28</ecNumber>
    </recommendedName>
</protein>
<dbReference type="Pfam" id="PF11741">
    <property type="entry name" value="AMIN"/>
    <property type="match status" value="1"/>
</dbReference>